<name>A0A0A9A8X7_ARUDO</name>
<evidence type="ECO:0000313" key="1">
    <source>
        <dbReference type="EMBL" id="JAD43502.1"/>
    </source>
</evidence>
<protein>
    <submittedName>
        <fullName evidence="1">Uncharacterized protein</fullName>
    </submittedName>
</protein>
<organism evidence="1">
    <name type="scientific">Arundo donax</name>
    <name type="common">Giant reed</name>
    <name type="synonym">Donax arundinaceus</name>
    <dbReference type="NCBI Taxonomy" id="35708"/>
    <lineage>
        <taxon>Eukaryota</taxon>
        <taxon>Viridiplantae</taxon>
        <taxon>Streptophyta</taxon>
        <taxon>Embryophyta</taxon>
        <taxon>Tracheophyta</taxon>
        <taxon>Spermatophyta</taxon>
        <taxon>Magnoliopsida</taxon>
        <taxon>Liliopsida</taxon>
        <taxon>Poales</taxon>
        <taxon>Poaceae</taxon>
        <taxon>PACMAD clade</taxon>
        <taxon>Arundinoideae</taxon>
        <taxon>Arundineae</taxon>
        <taxon>Arundo</taxon>
    </lineage>
</organism>
<dbReference type="AlphaFoldDB" id="A0A0A9A8X7"/>
<accession>A0A0A9A8X7</accession>
<sequence length="37" mass="4005">MMYLSSKFSVAVRSSNASLSSKFHIENTSPLSTLPVS</sequence>
<dbReference type="EMBL" id="GBRH01254393">
    <property type="protein sequence ID" value="JAD43502.1"/>
    <property type="molecule type" value="Transcribed_RNA"/>
</dbReference>
<reference evidence="1" key="1">
    <citation type="submission" date="2014-09" db="EMBL/GenBank/DDBJ databases">
        <authorList>
            <person name="Magalhaes I.L.F."/>
            <person name="Oliveira U."/>
            <person name="Santos F.R."/>
            <person name="Vidigal T.H.D.A."/>
            <person name="Brescovit A.D."/>
            <person name="Santos A.J."/>
        </authorList>
    </citation>
    <scope>NUCLEOTIDE SEQUENCE</scope>
    <source>
        <tissue evidence="1">Shoot tissue taken approximately 20 cm above the soil surface</tissue>
    </source>
</reference>
<reference evidence="1" key="2">
    <citation type="journal article" date="2015" name="Data Brief">
        <title>Shoot transcriptome of the giant reed, Arundo donax.</title>
        <authorList>
            <person name="Barrero R.A."/>
            <person name="Guerrero F.D."/>
            <person name="Moolhuijzen P."/>
            <person name="Goolsby J.A."/>
            <person name="Tidwell J."/>
            <person name="Bellgard S.E."/>
            <person name="Bellgard M.I."/>
        </authorList>
    </citation>
    <scope>NUCLEOTIDE SEQUENCE</scope>
    <source>
        <tissue evidence="1">Shoot tissue taken approximately 20 cm above the soil surface</tissue>
    </source>
</reference>
<proteinExistence type="predicted"/>